<accession>A0A5P3A809</accession>
<protein>
    <submittedName>
        <fullName evidence="2">NAD dependent epimerase/dehydratase family protein</fullName>
    </submittedName>
</protein>
<dbReference type="InterPro" id="IPR036291">
    <property type="entry name" value="NAD(P)-bd_dom_sf"/>
</dbReference>
<dbReference type="InterPro" id="IPR001509">
    <property type="entry name" value="Epimerase_deHydtase"/>
</dbReference>
<dbReference type="KEGG" id="rid:RIdsm_01306"/>
<dbReference type="AlphaFoldDB" id="A0A5P3A809"/>
<name>A0A5P3A809_9RHOB</name>
<evidence type="ECO:0000313" key="2">
    <source>
        <dbReference type="EMBL" id="QEW25519.1"/>
    </source>
</evidence>
<organism evidence="2 3">
    <name type="scientific">Roseovarius indicus</name>
    <dbReference type="NCBI Taxonomy" id="540747"/>
    <lineage>
        <taxon>Bacteria</taxon>
        <taxon>Pseudomonadati</taxon>
        <taxon>Pseudomonadota</taxon>
        <taxon>Alphaproteobacteria</taxon>
        <taxon>Rhodobacterales</taxon>
        <taxon>Roseobacteraceae</taxon>
        <taxon>Roseovarius</taxon>
    </lineage>
</organism>
<feature type="domain" description="NAD-dependent epimerase/dehydratase" evidence="1">
    <location>
        <begin position="44"/>
        <end position="207"/>
    </location>
</feature>
<gene>
    <name evidence="2" type="ORF">RIdsm_01306</name>
</gene>
<dbReference type="Proteomes" id="UP000325785">
    <property type="component" value="Chromosome"/>
</dbReference>
<evidence type="ECO:0000313" key="3">
    <source>
        <dbReference type="Proteomes" id="UP000325785"/>
    </source>
</evidence>
<dbReference type="Gene3D" id="3.40.50.720">
    <property type="entry name" value="NAD(P)-binding Rossmann-like Domain"/>
    <property type="match status" value="1"/>
</dbReference>
<evidence type="ECO:0000259" key="1">
    <source>
        <dbReference type="Pfam" id="PF01370"/>
    </source>
</evidence>
<dbReference type="OrthoDB" id="9785845at2"/>
<dbReference type="Pfam" id="PF01370">
    <property type="entry name" value="Epimerase"/>
    <property type="match status" value="1"/>
</dbReference>
<dbReference type="EMBL" id="CP031598">
    <property type="protein sequence ID" value="QEW25519.1"/>
    <property type="molecule type" value="Genomic_DNA"/>
</dbReference>
<reference evidence="2 3" key="1">
    <citation type="submission" date="2018-08" db="EMBL/GenBank/DDBJ databases">
        <title>Genetic Globetrotter - A new plasmid hitch-hiking vast phylogenetic and geographic distances.</title>
        <authorList>
            <person name="Vollmers J."/>
            <person name="Petersen J."/>
        </authorList>
    </citation>
    <scope>NUCLEOTIDE SEQUENCE [LARGE SCALE GENOMIC DNA]</scope>
    <source>
        <strain evidence="2 3">DSM 26383</strain>
    </source>
</reference>
<sequence length="350" mass="38374">MLKKETDGLRTLPARFGSTEELDDFLSRPDAALIEDMKAVEGDIIILGAAGKMGPTLARLARNAAPDKRIVGVARFSDPQSRRQMEDCGIETIQADLLDPQQVQNLPKLENVIFMAGMKFGASGNQPLTWAMNTYCPALVASAFHASRIIAFSTGNVYPLIDVLHQGATEDTPPGPRGEYAQSCLGRERIFEHFSGLHGAPGRLFRLNYAIDLRYGVLHDLATRLKAGQTIDLSPMGHVNVIWQGDANAQALRSLRHCTTPTSPINVSGPETLSVRWLLEELCQRMGITPRLTGTEPGSAWLSNSAEAARLFGYPTVPVSVMLDWVADWVMRDMPSLNKPTKYEVRDGGF</sequence>
<proteinExistence type="predicted"/>
<dbReference type="RefSeq" id="WP_143100442.1">
    <property type="nucleotide sequence ID" value="NZ_CP031598.1"/>
</dbReference>
<dbReference type="SUPFAM" id="SSF51735">
    <property type="entry name" value="NAD(P)-binding Rossmann-fold domains"/>
    <property type="match status" value="1"/>
</dbReference>